<feature type="transmembrane region" description="Helical" evidence="1">
    <location>
        <begin position="190"/>
        <end position="207"/>
    </location>
</feature>
<dbReference type="EMBL" id="JASHIF010000007">
    <property type="protein sequence ID" value="MDI9859005.1"/>
    <property type="molecule type" value="Genomic_DNA"/>
</dbReference>
<feature type="transmembrane region" description="Helical" evidence="1">
    <location>
        <begin position="165"/>
        <end position="183"/>
    </location>
</feature>
<comment type="caution">
    <text evidence="2">The sequence shown here is derived from an EMBL/GenBank/DDBJ whole genome shotgun (WGS) entry which is preliminary data.</text>
</comment>
<protein>
    <submittedName>
        <fullName evidence="2">DUF1275 family protein</fullName>
    </submittedName>
</protein>
<dbReference type="Proteomes" id="UP001236507">
    <property type="component" value="Unassembled WGS sequence"/>
</dbReference>
<keyword evidence="1" id="KW-0472">Membrane</keyword>
<sequence>MKLKRLITIAIPFSIISGIVNILGIKLLGVVTTNVTGLFSLGVQWWSDNEHQFPFTLTIYILSYLLGSFFSSWWYHSYQLVPKMWKKLITPSVNLLIVLVAYLMKEPFIPSLVFAMSNHNAFASNFTCAKVKPSQLTGLVMDLGVELSKLKFTSPESRGCLWDSILTRLTIIVFFTIGAVIAVTNQTMSLMLVAAVFYIGLIISVLSRKF</sequence>
<feature type="transmembrane region" description="Helical" evidence="1">
    <location>
        <begin position="7"/>
        <end position="33"/>
    </location>
</feature>
<feature type="transmembrane region" description="Helical" evidence="1">
    <location>
        <begin position="53"/>
        <end position="76"/>
    </location>
</feature>
<accession>A0ABT6Y610</accession>
<gene>
    <name evidence="2" type="ORF">QM524_07295</name>
</gene>
<evidence type="ECO:0000256" key="1">
    <source>
        <dbReference type="SAM" id="Phobius"/>
    </source>
</evidence>
<name>A0ABT6Y610_9BACT</name>
<proteinExistence type="predicted"/>
<keyword evidence="1" id="KW-0812">Transmembrane</keyword>
<dbReference type="Pfam" id="PF06912">
    <property type="entry name" value="DUF1275"/>
    <property type="match status" value="1"/>
</dbReference>
<keyword evidence="3" id="KW-1185">Reference proteome</keyword>
<evidence type="ECO:0000313" key="2">
    <source>
        <dbReference type="EMBL" id="MDI9859005.1"/>
    </source>
</evidence>
<organism evidence="2 3">
    <name type="scientific">Flectobacillus roseus</name>
    <dbReference type="NCBI Taxonomy" id="502259"/>
    <lineage>
        <taxon>Bacteria</taxon>
        <taxon>Pseudomonadati</taxon>
        <taxon>Bacteroidota</taxon>
        <taxon>Cytophagia</taxon>
        <taxon>Cytophagales</taxon>
        <taxon>Flectobacillaceae</taxon>
        <taxon>Flectobacillus</taxon>
    </lineage>
</organism>
<reference evidence="2 3" key="1">
    <citation type="submission" date="2023-05" db="EMBL/GenBank/DDBJ databases">
        <title>Novel species of genus Flectobacillus isolated from stream in China.</title>
        <authorList>
            <person name="Lu H."/>
        </authorList>
    </citation>
    <scope>NUCLEOTIDE SEQUENCE [LARGE SCALE GENOMIC DNA]</scope>
    <source>
        <strain evidence="2 3">KCTC 42575</strain>
    </source>
</reference>
<evidence type="ECO:0000313" key="3">
    <source>
        <dbReference type="Proteomes" id="UP001236507"/>
    </source>
</evidence>
<dbReference type="RefSeq" id="WP_283344073.1">
    <property type="nucleotide sequence ID" value="NZ_JASHIF010000007.1"/>
</dbReference>
<keyword evidence="1" id="KW-1133">Transmembrane helix</keyword>
<dbReference type="InterPro" id="IPR010699">
    <property type="entry name" value="DUF1275"/>
</dbReference>